<keyword evidence="4" id="KW-0433">Leucine-rich repeat</keyword>
<dbReference type="Gene3D" id="3.80.10.10">
    <property type="entry name" value="Ribonuclease Inhibitor"/>
    <property type="match status" value="1"/>
</dbReference>
<dbReference type="GO" id="GO:0051607">
    <property type="term" value="P:defense response to virus"/>
    <property type="evidence" value="ECO:0007669"/>
    <property type="project" value="TreeGrafter"/>
</dbReference>
<dbReference type="GO" id="GO:0045087">
    <property type="term" value="P:innate immune response"/>
    <property type="evidence" value="ECO:0007669"/>
    <property type="project" value="UniProtKB-KW"/>
</dbReference>
<evidence type="ECO:0000256" key="8">
    <source>
        <dbReference type="ARBA" id="ARBA00022753"/>
    </source>
</evidence>
<gene>
    <name evidence="17" type="ORF">GDO54_000998</name>
</gene>
<dbReference type="EMBL" id="DYDO01000001">
    <property type="protein sequence ID" value="DBA33288.1"/>
    <property type="molecule type" value="Genomic_DNA"/>
</dbReference>
<dbReference type="SMART" id="SM00369">
    <property type="entry name" value="LRR_TYP"/>
    <property type="match status" value="13"/>
</dbReference>
<evidence type="ECO:0000256" key="11">
    <source>
        <dbReference type="ARBA" id="ARBA00023136"/>
    </source>
</evidence>
<dbReference type="Pfam" id="PF13855">
    <property type="entry name" value="LRR_8"/>
    <property type="match status" value="5"/>
</dbReference>
<dbReference type="InterPro" id="IPR000157">
    <property type="entry name" value="TIR_dom"/>
</dbReference>
<keyword evidence="12" id="KW-0675">Receptor</keyword>
<evidence type="ECO:0000256" key="3">
    <source>
        <dbReference type="ARBA" id="ARBA00022588"/>
    </source>
</evidence>
<sequence>MLAAIWFPKSLPCDVIEDGPFLTVDCTNRSLKAIPAQIPINTTNLTLNINHIEEITRNSFSHFRNLVEIGFKCNCLPIKLGPKDIICTKKLSIEDGSFPSLYNLRSVFLDGNQLSQFPRGLPPHLHHLSLEANSIFSIYKINLTEILNIGRLYLGQNCYYRNPCNVSFSIEKDAFKELTRLTLLSLKGNNLTHVPGSFPVSLRELYIYNNRITAIQRDDFQNLSNLEILDLSSNCPRCYNTPFPCIPCPNNAPIVIDDNAFDSLLSLHTLRLQSNSLRNIPRRWFQNIHNLQILDLSQNFLAHEIGEAQFLKYVPTLKTLDFSFNYAPQQYLSDLQLSKTFSSLKSLEILRIRGYVFQELKKSNLEPLLDLKNLTVLDLGTNFIKVADFSLFQNFSSLKTIALANNKISPAHEPTVSSCLNIKSSSSQYNYAPPRDVHYFNYDDRAHYCKFNVYEETKSEKFATENCQTFGQVLDLSQNNIFFIRTSDFKDLGFIKCLNMSGNAISQALNGTEFASLRNLKYLDFSNNRIDLLHSSAFEELTELEVLDFSSNQHYFLAEGITHMLNFTANLRHLKKLMMNWNEISTSSSYEMVSQSIHTLEFKGNRLDILWNDGDTRYANFFKNLTALNILDISYNSLTFIPSKVFEGLPTNLSELHLSNNNFKTFNWEMLCLLENLHILDLNNNHLTAVPYEQSNCIHSITSLDLSYNKLQTITRNFLRNAVSLKYLNLSYNKISFIGKSSFPDNILLNLGLLVIQGNPFKCNCELVWFVSWINSTNVTIPYLVPDVSCEGPGRQRGKSLILLDLYTCGIEHWNLILFSCSSSLVICLLVVKGYRKLPKFCYDAYVAYDTTDFAVSDWVFNELIKQVEKEGEKMFNLCIEGRDWLPGKPFLDNLSESIQLSRKTVFVLTDKYTTCGHFWTAFYIAHQRLIEEKLDVIIFILLQKTWQKSRYLRLRKRLCGNSVLYWPTNPNANN</sequence>
<dbReference type="GO" id="GO:0006954">
    <property type="term" value="P:inflammatory response"/>
    <property type="evidence" value="ECO:0007669"/>
    <property type="project" value="UniProtKB-KW"/>
</dbReference>
<evidence type="ECO:0000256" key="9">
    <source>
        <dbReference type="ARBA" id="ARBA00022859"/>
    </source>
</evidence>
<evidence type="ECO:0000256" key="15">
    <source>
        <dbReference type="ARBA" id="ARBA00046288"/>
    </source>
</evidence>
<dbReference type="Gene3D" id="3.40.50.10140">
    <property type="entry name" value="Toll/interleukin-1 receptor homology (TIR) domain"/>
    <property type="match status" value="1"/>
</dbReference>
<keyword evidence="6" id="KW-0732">Signal</keyword>
<dbReference type="GO" id="GO:0002224">
    <property type="term" value="P:toll-like receptor signaling pathway"/>
    <property type="evidence" value="ECO:0007669"/>
    <property type="project" value="TreeGrafter"/>
</dbReference>
<dbReference type="GO" id="GO:1902533">
    <property type="term" value="P:positive regulation of intracellular signal transduction"/>
    <property type="evidence" value="ECO:0007669"/>
    <property type="project" value="UniProtKB-ARBA"/>
</dbReference>
<evidence type="ECO:0000256" key="6">
    <source>
        <dbReference type="ARBA" id="ARBA00022729"/>
    </source>
</evidence>
<evidence type="ECO:0000256" key="5">
    <source>
        <dbReference type="ARBA" id="ARBA00022692"/>
    </source>
</evidence>
<dbReference type="Proteomes" id="UP001181693">
    <property type="component" value="Unassembled WGS sequence"/>
</dbReference>
<accession>A0AAV3B4W7</accession>
<dbReference type="InterPro" id="IPR035897">
    <property type="entry name" value="Toll_tir_struct_dom_sf"/>
</dbReference>
<feature type="domain" description="TIR" evidence="16">
    <location>
        <begin position="841"/>
        <end position="975"/>
    </location>
</feature>
<name>A0AAV3B4W7_PYXAD</name>
<evidence type="ECO:0000256" key="12">
    <source>
        <dbReference type="ARBA" id="ARBA00023170"/>
    </source>
</evidence>
<dbReference type="PANTHER" id="PTHR47410:SF2">
    <property type="entry name" value="TOLL-LIKE RECEPTOR 7"/>
    <property type="match status" value="1"/>
</dbReference>
<dbReference type="GO" id="GO:0034154">
    <property type="term" value="P:toll-like receptor 7 signaling pathway"/>
    <property type="evidence" value="ECO:0007669"/>
    <property type="project" value="TreeGrafter"/>
</dbReference>
<dbReference type="GO" id="GO:0032755">
    <property type="term" value="P:positive regulation of interleukin-6 production"/>
    <property type="evidence" value="ECO:0007669"/>
    <property type="project" value="TreeGrafter"/>
</dbReference>
<dbReference type="GO" id="GO:0038187">
    <property type="term" value="F:pattern recognition receptor activity"/>
    <property type="evidence" value="ECO:0007669"/>
    <property type="project" value="TreeGrafter"/>
</dbReference>
<dbReference type="SMART" id="SM00365">
    <property type="entry name" value="LRR_SD22"/>
    <property type="match status" value="7"/>
</dbReference>
<keyword evidence="13" id="KW-0325">Glycoprotein</keyword>
<dbReference type="InterPro" id="IPR001611">
    <property type="entry name" value="Leu-rich_rpt"/>
</dbReference>
<evidence type="ECO:0000259" key="16">
    <source>
        <dbReference type="PROSITE" id="PS50104"/>
    </source>
</evidence>
<dbReference type="FunFam" id="3.80.10.10:FF:000037">
    <property type="entry name" value="Toll-like receptor 7"/>
    <property type="match status" value="1"/>
</dbReference>
<dbReference type="SUPFAM" id="SSF52058">
    <property type="entry name" value="L domain-like"/>
    <property type="match status" value="1"/>
</dbReference>
<comment type="subcellular location">
    <subcellularLocation>
        <location evidence="15">Endomembrane system</location>
        <topology evidence="15">Single-pass type I membrane protein</topology>
    </subcellularLocation>
    <subcellularLocation>
        <location evidence="1">Endosome</location>
    </subcellularLocation>
</comment>
<dbReference type="PROSITE" id="PS51450">
    <property type="entry name" value="LRR"/>
    <property type="match status" value="3"/>
</dbReference>
<dbReference type="GO" id="GO:0005768">
    <property type="term" value="C:endosome"/>
    <property type="evidence" value="ECO:0007669"/>
    <property type="project" value="UniProtKB-SubCell"/>
</dbReference>
<dbReference type="PROSITE" id="PS50104">
    <property type="entry name" value="TIR"/>
    <property type="match status" value="1"/>
</dbReference>
<protein>
    <recommendedName>
        <fullName evidence="16">TIR domain-containing protein</fullName>
    </recommendedName>
</protein>
<evidence type="ECO:0000313" key="18">
    <source>
        <dbReference type="Proteomes" id="UP001181693"/>
    </source>
</evidence>
<keyword evidence="5" id="KW-0812">Transmembrane</keyword>
<keyword evidence="9" id="KW-0391">Immunity</keyword>
<dbReference type="SMART" id="SM00082">
    <property type="entry name" value="LRRCT"/>
    <property type="match status" value="1"/>
</dbReference>
<reference evidence="17" key="1">
    <citation type="thesis" date="2020" institute="ProQuest LLC" country="789 East Eisenhower Parkway, Ann Arbor, MI, USA">
        <title>Comparative Genomics and Chromosome Evolution.</title>
        <authorList>
            <person name="Mudd A.B."/>
        </authorList>
    </citation>
    <scope>NUCLEOTIDE SEQUENCE</scope>
    <source>
        <strain evidence="17">1538</strain>
        <tissue evidence="17">Blood</tissue>
    </source>
</reference>
<keyword evidence="7" id="KW-0677">Repeat</keyword>
<dbReference type="PANTHER" id="PTHR47410">
    <property type="entry name" value="TOLL-LIKE RECEPTOR 7-RELATED"/>
    <property type="match status" value="1"/>
</dbReference>
<evidence type="ECO:0000313" key="17">
    <source>
        <dbReference type="EMBL" id="DBA33288.1"/>
    </source>
</evidence>
<dbReference type="SUPFAM" id="SSF52047">
    <property type="entry name" value="RNI-like"/>
    <property type="match status" value="1"/>
</dbReference>
<dbReference type="AlphaFoldDB" id="A0AAV3B4W7"/>
<dbReference type="GO" id="GO:0007249">
    <property type="term" value="P:canonical NF-kappaB signal transduction"/>
    <property type="evidence" value="ECO:0007669"/>
    <property type="project" value="TreeGrafter"/>
</dbReference>
<dbReference type="GO" id="GO:0005886">
    <property type="term" value="C:plasma membrane"/>
    <property type="evidence" value="ECO:0007669"/>
    <property type="project" value="TreeGrafter"/>
</dbReference>
<evidence type="ECO:0000256" key="2">
    <source>
        <dbReference type="ARBA" id="ARBA00009634"/>
    </source>
</evidence>
<dbReference type="Pfam" id="PF01582">
    <property type="entry name" value="TIR"/>
    <property type="match status" value="1"/>
</dbReference>
<evidence type="ECO:0000256" key="1">
    <source>
        <dbReference type="ARBA" id="ARBA00004177"/>
    </source>
</evidence>
<evidence type="ECO:0000256" key="13">
    <source>
        <dbReference type="ARBA" id="ARBA00023180"/>
    </source>
</evidence>
<evidence type="ECO:0000256" key="14">
    <source>
        <dbReference type="ARBA" id="ARBA00023198"/>
    </source>
</evidence>
<keyword evidence="18" id="KW-1185">Reference proteome</keyword>
<evidence type="ECO:0000256" key="7">
    <source>
        <dbReference type="ARBA" id="ARBA00022737"/>
    </source>
</evidence>
<keyword evidence="8" id="KW-0967">Endosome</keyword>
<dbReference type="InterPro" id="IPR003591">
    <property type="entry name" value="Leu-rich_rpt_typical-subtyp"/>
</dbReference>
<dbReference type="InterPro" id="IPR032675">
    <property type="entry name" value="LRR_dom_sf"/>
</dbReference>
<proteinExistence type="inferred from homology"/>
<keyword evidence="11" id="KW-0472">Membrane</keyword>
<keyword evidence="3" id="KW-0399">Innate immunity</keyword>
<dbReference type="InterPro" id="IPR000483">
    <property type="entry name" value="Cys-rich_flank_reg_C"/>
</dbReference>
<keyword evidence="10" id="KW-1133">Transmembrane helix</keyword>
<dbReference type="SUPFAM" id="SSF52200">
    <property type="entry name" value="Toll/Interleukin receptor TIR domain"/>
    <property type="match status" value="1"/>
</dbReference>
<comment type="similarity">
    <text evidence="2">Belongs to the Toll-like receptor family.</text>
</comment>
<comment type="caution">
    <text evidence="17">The sequence shown here is derived from an EMBL/GenBank/DDBJ whole genome shotgun (WGS) entry which is preliminary data.</text>
</comment>
<evidence type="ECO:0000256" key="10">
    <source>
        <dbReference type="ARBA" id="ARBA00022989"/>
    </source>
</evidence>
<evidence type="ECO:0000256" key="4">
    <source>
        <dbReference type="ARBA" id="ARBA00022614"/>
    </source>
</evidence>
<keyword evidence="14" id="KW-0395">Inflammatory response</keyword>
<organism evidence="17 18">
    <name type="scientific">Pyxicephalus adspersus</name>
    <name type="common">African bullfrog</name>
    <dbReference type="NCBI Taxonomy" id="30357"/>
    <lineage>
        <taxon>Eukaryota</taxon>
        <taxon>Metazoa</taxon>
        <taxon>Chordata</taxon>
        <taxon>Craniata</taxon>
        <taxon>Vertebrata</taxon>
        <taxon>Euteleostomi</taxon>
        <taxon>Amphibia</taxon>
        <taxon>Batrachia</taxon>
        <taxon>Anura</taxon>
        <taxon>Neobatrachia</taxon>
        <taxon>Ranoidea</taxon>
        <taxon>Pyxicephalidae</taxon>
        <taxon>Pyxicephalinae</taxon>
        <taxon>Pyxicephalus</taxon>
    </lineage>
</organism>